<comment type="caution">
    <text evidence="1">The sequence shown here is derived from an EMBL/GenBank/DDBJ whole genome shotgun (WGS) entry which is preliminary data.</text>
</comment>
<gene>
    <name evidence="1" type="ORF">MILVUS5_LOCUS25908</name>
</gene>
<dbReference type="EMBL" id="CASHSV030000311">
    <property type="protein sequence ID" value="CAJ2659832.1"/>
    <property type="molecule type" value="Genomic_DNA"/>
</dbReference>
<accession>A0ACB0KTX1</accession>
<evidence type="ECO:0000313" key="1">
    <source>
        <dbReference type="EMBL" id="CAJ2659832.1"/>
    </source>
</evidence>
<organism evidence="1 2">
    <name type="scientific">Trifolium pratense</name>
    <name type="common">Red clover</name>
    <dbReference type="NCBI Taxonomy" id="57577"/>
    <lineage>
        <taxon>Eukaryota</taxon>
        <taxon>Viridiplantae</taxon>
        <taxon>Streptophyta</taxon>
        <taxon>Embryophyta</taxon>
        <taxon>Tracheophyta</taxon>
        <taxon>Spermatophyta</taxon>
        <taxon>Magnoliopsida</taxon>
        <taxon>eudicotyledons</taxon>
        <taxon>Gunneridae</taxon>
        <taxon>Pentapetalae</taxon>
        <taxon>rosids</taxon>
        <taxon>fabids</taxon>
        <taxon>Fabales</taxon>
        <taxon>Fabaceae</taxon>
        <taxon>Papilionoideae</taxon>
        <taxon>50 kb inversion clade</taxon>
        <taxon>NPAAA clade</taxon>
        <taxon>Hologalegina</taxon>
        <taxon>IRL clade</taxon>
        <taxon>Trifolieae</taxon>
        <taxon>Trifolium</taxon>
    </lineage>
</organism>
<proteinExistence type="predicted"/>
<reference evidence="1" key="1">
    <citation type="submission" date="2023-10" db="EMBL/GenBank/DDBJ databases">
        <authorList>
            <person name="Rodriguez Cubillos JULIANA M."/>
            <person name="De Vega J."/>
        </authorList>
    </citation>
    <scope>NUCLEOTIDE SEQUENCE</scope>
</reference>
<sequence length="192" mass="20858">MENEVEHKPETQEQEEEYEDSYSSDSEIDDALDLLDSRNDEHASSLDSLRPNAHGGHIPASPLEELEGRLNIAMSNTVTTAIRGSVRDMAIGKTRTTEKADRATVEQAIDPRTRMALFKMLNKGVFQDINGCISTGKEANFGACAGYSSPTQDAIRKDHNLSLAEYSLFGSILTFSAMIGAITSGPIADFVG</sequence>
<evidence type="ECO:0000313" key="2">
    <source>
        <dbReference type="Proteomes" id="UP001177021"/>
    </source>
</evidence>
<keyword evidence="2" id="KW-1185">Reference proteome</keyword>
<dbReference type="Proteomes" id="UP001177021">
    <property type="component" value="Unassembled WGS sequence"/>
</dbReference>
<name>A0ACB0KTX1_TRIPR</name>
<protein>
    <submittedName>
        <fullName evidence="1">Uncharacterized protein</fullName>
    </submittedName>
</protein>